<reference evidence="3" key="1">
    <citation type="submission" date="2022-06" db="EMBL/GenBank/DDBJ databases">
        <title>Isolation and Genomics of Futiania mangrovii gen. nov., sp. nov., a Rare and Metabolically-versatile member in the Class Alphaproteobacteria.</title>
        <authorList>
            <person name="Liu L."/>
            <person name="Huang W.-C."/>
            <person name="Pan J."/>
            <person name="Li J."/>
            <person name="Huang Y."/>
            <person name="Du H."/>
            <person name="Liu Y."/>
            <person name="Li M."/>
        </authorList>
    </citation>
    <scope>NUCLEOTIDE SEQUENCE</scope>
    <source>
        <strain evidence="3">FT118</strain>
    </source>
</reference>
<feature type="domain" description="Ice-binding protein C-terminal" evidence="2">
    <location>
        <begin position="202"/>
        <end position="225"/>
    </location>
</feature>
<dbReference type="InterPro" id="IPR013424">
    <property type="entry name" value="Ice-binding_C"/>
</dbReference>
<dbReference type="NCBIfam" id="TIGR02595">
    <property type="entry name" value="PEP_CTERM"/>
    <property type="match status" value="1"/>
</dbReference>
<protein>
    <submittedName>
        <fullName evidence="3">PEP-CTERM sorting domain-containing protein</fullName>
    </submittedName>
</protein>
<gene>
    <name evidence="3" type="ORF">NJQ99_01665</name>
</gene>
<accession>A0A9J6PAM4</accession>
<dbReference type="EMBL" id="JAMZFT010000001">
    <property type="protein sequence ID" value="MCP1335110.1"/>
    <property type="molecule type" value="Genomic_DNA"/>
</dbReference>
<dbReference type="RefSeq" id="WP_269331065.1">
    <property type="nucleotide sequence ID" value="NZ_JAMZFT010000001.1"/>
</dbReference>
<dbReference type="AlphaFoldDB" id="A0A9J6PAM4"/>
<sequence length="231" mass="23898">MKKIFGAFALSAGLLVASMAHATVLVDEDFTAATISQATLTPTQNLNMWLDLPSAPARWGITSGAECVAPCDGDYARHLNPPTGDHTNLLYYGISSAVVPAGATQLQLTFDFIKQEPPTTDGTAYILGLTAAGSVSPFAPWFSGPDVVVLASLSLYSDVWTSSTPMIADLDGKYAAYAIAFQMRGTAADGGVRGIDNVNLQAIPEPAGLAMIGIGLLGLAAAARRKAHAAA</sequence>
<keyword evidence="4" id="KW-1185">Reference proteome</keyword>
<evidence type="ECO:0000256" key="1">
    <source>
        <dbReference type="SAM" id="SignalP"/>
    </source>
</evidence>
<dbReference type="Pfam" id="PF07589">
    <property type="entry name" value="PEP-CTERM"/>
    <property type="match status" value="1"/>
</dbReference>
<dbReference type="Proteomes" id="UP001055804">
    <property type="component" value="Unassembled WGS sequence"/>
</dbReference>
<name>A0A9J6PAM4_9PROT</name>
<evidence type="ECO:0000313" key="4">
    <source>
        <dbReference type="Proteomes" id="UP001055804"/>
    </source>
</evidence>
<keyword evidence="1" id="KW-0732">Signal</keyword>
<feature type="chain" id="PRO_5039946931" evidence="1">
    <location>
        <begin position="23"/>
        <end position="231"/>
    </location>
</feature>
<evidence type="ECO:0000259" key="2">
    <source>
        <dbReference type="Pfam" id="PF07589"/>
    </source>
</evidence>
<feature type="signal peptide" evidence="1">
    <location>
        <begin position="1"/>
        <end position="22"/>
    </location>
</feature>
<comment type="caution">
    <text evidence="3">The sequence shown here is derived from an EMBL/GenBank/DDBJ whole genome shotgun (WGS) entry which is preliminary data.</text>
</comment>
<proteinExistence type="predicted"/>
<organism evidence="3 4">
    <name type="scientific">Futiania mangrovi</name>
    <dbReference type="NCBI Taxonomy" id="2959716"/>
    <lineage>
        <taxon>Bacteria</taxon>
        <taxon>Pseudomonadati</taxon>
        <taxon>Pseudomonadota</taxon>
        <taxon>Alphaproteobacteria</taxon>
        <taxon>Futianiales</taxon>
        <taxon>Futianiaceae</taxon>
        <taxon>Futiania</taxon>
    </lineage>
</organism>
<evidence type="ECO:0000313" key="3">
    <source>
        <dbReference type="EMBL" id="MCP1335110.1"/>
    </source>
</evidence>